<evidence type="ECO:0000313" key="1">
    <source>
        <dbReference type="EMBL" id="MFD0871306.1"/>
    </source>
</evidence>
<keyword evidence="2" id="KW-1185">Reference proteome</keyword>
<protein>
    <recommendedName>
        <fullName evidence="3">Neutral/alkaline non-lysosomal ceramidase N-terminal domain-containing protein</fullName>
    </recommendedName>
</protein>
<evidence type="ECO:0008006" key="3">
    <source>
        <dbReference type="Google" id="ProtNLM"/>
    </source>
</evidence>
<comment type="caution">
    <text evidence="1">The sequence shown here is derived from an EMBL/GenBank/DDBJ whole genome shotgun (WGS) entry which is preliminary data.</text>
</comment>
<sequence>METKLWLGTSKIDITPQHSVPLAGFSLRSEDGGCKGITHPLYARIFYYRHMDGDGREMQALLVSADLIWWGSERVPQLKLQIHEKWGIPEDSILLHGTHTHSGPQTSTQFSDLLGKADLRYIVELEALVLEGIGQAMADREAVHVEFIRGRSDIGINRRKMVDGQCDFKANPGGPHDSEVQLVRYRSLTGETKALLVHFACHPVANMENWVSSEFCGAAMDTIEQTLGGGVVSAYLQGCCGDINPAGADGELILKGNDDEVTRIAKQFAGDVLGAMNGEWERLEGCPLTARIVTLSAPLQNPPSAQELVKRMDEPGVIGEWSRKLLECPPRLQPQRPLDVVTLTLAEGLSVVAMNAEVVVEYGLYIKEAMKEACNGRVLPLGYTNGMIGYIPTAAQIGEGGYEAYWSTHYFLLPAPFSEEIEPMLRQAIREIAECTNA</sequence>
<dbReference type="EMBL" id="JBHTIU010000076">
    <property type="protein sequence ID" value="MFD0871306.1"/>
    <property type="molecule type" value="Genomic_DNA"/>
</dbReference>
<accession>A0ABW3DD77</accession>
<dbReference type="RefSeq" id="WP_379290262.1">
    <property type="nucleotide sequence ID" value="NZ_JBHTIU010000076.1"/>
</dbReference>
<dbReference type="Proteomes" id="UP001597120">
    <property type="component" value="Unassembled WGS sequence"/>
</dbReference>
<organism evidence="1 2">
    <name type="scientific">Paenibacillus residui</name>
    <dbReference type="NCBI Taxonomy" id="629724"/>
    <lineage>
        <taxon>Bacteria</taxon>
        <taxon>Bacillati</taxon>
        <taxon>Bacillota</taxon>
        <taxon>Bacilli</taxon>
        <taxon>Bacillales</taxon>
        <taxon>Paenibacillaceae</taxon>
        <taxon>Paenibacillus</taxon>
    </lineage>
</organism>
<reference evidence="2" key="1">
    <citation type="journal article" date="2019" name="Int. J. Syst. Evol. Microbiol.">
        <title>The Global Catalogue of Microorganisms (GCM) 10K type strain sequencing project: providing services to taxonomists for standard genome sequencing and annotation.</title>
        <authorList>
            <consortium name="The Broad Institute Genomics Platform"/>
            <consortium name="The Broad Institute Genome Sequencing Center for Infectious Disease"/>
            <person name="Wu L."/>
            <person name="Ma J."/>
        </authorList>
    </citation>
    <scope>NUCLEOTIDE SEQUENCE [LARGE SCALE GENOMIC DNA]</scope>
    <source>
        <strain evidence="2">CCUG 57263</strain>
    </source>
</reference>
<name>A0ABW3DD77_9BACL</name>
<evidence type="ECO:0000313" key="2">
    <source>
        <dbReference type="Proteomes" id="UP001597120"/>
    </source>
</evidence>
<proteinExistence type="predicted"/>
<gene>
    <name evidence="1" type="ORF">ACFQ03_19380</name>
</gene>